<protein>
    <recommendedName>
        <fullName evidence="3">Carboxypeptidase-like regulatory domain-containing protein</fullName>
    </recommendedName>
</protein>
<comment type="caution">
    <text evidence="1">The sequence shown here is derived from an EMBL/GenBank/DDBJ whole genome shotgun (WGS) entry which is preliminary data.</text>
</comment>
<dbReference type="EMBL" id="JBHUFD010000005">
    <property type="protein sequence ID" value="MFD1873980.1"/>
    <property type="molecule type" value="Genomic_DNA"/>
</dbReference>
<dbReference type="Proteomes" id="UP001597197">
    <property type="component" value="Unassembled WGS sequence"/>
</dbReference>
<proteinExistence type="predicted"/>
<gene>
    <name evidence="1" type="ORF">ACFSDX_16160</name>
</gene>
<evidence type="ECO:0008006" key="3">
    <source>
        <dbReference type="Google" id="ProtNLM"/>
    </source>
</evidence>
<name>A0ABW4QWW2_9BACT</name>
<reference evidence="2" key="1">
    <citation type="journal article" date="2019" name="Int. J. Syst. Evol. Microbiol.">
        <title>The Global Catalogue of Microorganisms (GCM) 10K type strain sequencing project: providing services to taxonomists for standard genome sequencing and annotation.</title>
        <authorList>
            <consortium name="The Broad Institute Genomics Platform"/>
            <consortium name="The Broad Institute Genome Sequencing Center for Infectious Disease"/>
            <person name="Wu L."/>
            <person name="Ma J."/>
        </authorList>
    </citation>
    <scope>NUCLEOTIDE SEQUENCE [LARGE SCALE GENOMIC DNA]</scope>
    <source>
        <strain evidence="2">CGMCC 1.15795</strain>
    </source>
</reference>
<sequence length="237" mass="24836">MAQHSASVHIPSPCAASWAAMTPTAAGRHCAACRTEVVDFTAMSEAELLAYLTARTGQQLCGRMAAPAAASGPSKWQAKPLRWLLAVAALCGWQAAPAAGLPPQIIPGGSSLLKPAIKATITTRGVVMDDLYNIPVEGAYVFIKGTKYGAVTDAGGNFTLLLLADWPPIKGGVLTLLITSNPFSFLAKTVKVNLRNNAGPARLTIRLLSPPERGTVMGKPVLVSPPATLPTPRKTYR</sequence>
<keyword evidence="2" id="KW-1185">Reference proteome</keyword>
<dbReference type="RefSeq" id="WP_382315346.1">
    <property type="nucleotide sequence ID" value="NZ_JBHUFD010000005.1"/>
</dbReference>
<organism evidence="1 2">
    <name type="scientific">Hymenobacter bucti</name>
    <dbReference type="NCBI Taxonomy" id="1844114"/>
    <lineage>
        <taxon>Bacteria</taxon>
        <taxon>Pseudomonadati</taxon>
        <taxon>Bacteroidota</taxon>
        <taxon>Cytophagia</taxon>
        <taxon>Cytophagales</taxon>
        <taxon>Hymenobacteraceae</taxon>
        <taxon>Hymenobacter</taxon>
    </lineage>
</organism>
<evidence type="ECO:0000313" key="2">
    <source>
        <dbReference type="Proteomes" id="UP001597197"/>
    </source>
</evidence>
<dbReference type="SUPFAM" id="SSF49464">
    <property type="entry name" value="Carboxypeptidase regulatory domain-like"/>
    <property type="match status" value="1"/>
</dbReference>
<dbReference type="InterPro" id="IPR008969">
    <property type="entry name" value="CarboxyPept-like_regulatory"/>
</dbReference>
<evidence type="ECO:0000313" key="1">
    <source>
        <dbReference type="EMBL" id="MFD1873980.1"/>
    </source>
</evidence>
<accession>A0ABW4QWW2</accession>